<dbReference type="RefSeq" id="WP_087302807.1">
    <property type="nucleotide sequence ID" value="NZ_NFKP01000027.1"/>
</dbReference>
<evidence type="ECO:0000313" key="2">
    <source>
        <dbReference type="Proteomes" id="UP000196386"/>
    </source>
</evidence>
<dbReference type="EMBL" id="NFKP01000027">
    <property type="protein sequence ID" value="OUP67724.1"/>
    <property type="molecule type" value="Genomic_DNA"/>
</dbReference>
<gene>
    <name evidence="1" type="ORF">B5F11_16670</name>
</gene>
<reference evidence="2" key="1">
    <citation type="submission" date="2017-04" db="EMBL/GenBank/DDBJ databases">
        <title>Function of individual gut microbiota members based on whole genome sequencing of pure cultures obtained from chicken caecum.</title>
        <authorList>
            <person name="Medvecky M."/>
            <person name="Cejkova D."/>
            <person name="Polansky O."/>
            <person name="Karasova D."/>
            <person name="Kubasova T."/>
            <person name="Cizek A."/>
            <person name="Rychlik I."/>
        </authorList>
    </citation>
    <scope>NUCLEOTIDE SEQUENCE [LARGE SCALE GENOMIC DNA]</scope>
    <source>
        <strain evidence="2">An175</strain>
    </source>
</reference>
<dbReference type="AlphaFoldDB" id="A0A1Y4MGL5"/>
<sequence length="98" mass="11635">MNESKYGLYKCWPCLCEVCTRIGCPKHQRHSDRLNHCLTMQRRESCPTVKCDWFTHREKIRVYRVRRRQTRRDLTAGLLLRILSRLADGEGGEGGNWK</sequence>
<dbReference type="Proteomes" id="UP000196386">
    <property type="component" value="Unassembled WGS sequence"/>
</dbReference>
<accession>A0A1Y4MGL5</accession>
<protein>
    <submittedName>
        <fullName evidence="1">Uncharacterized protein</fullName>
    </submittedName>
</protein>
<comment type="caution">
    <text evidence="1">The sequence shown here is derived from an EMBL/GenBank/DDBJ whole genome shotgun (WGS) entry which is preliminary data.</text>
</comment>
<evidence type="ECO:0000313" key="1">
    <source>
        <dbReference type="EMBL" id="OUP67724.1"/>
    </source>
</evidence>
<proteinExistence type="predicted"/>
<organism evidence="1 2">
    <name type="scientific">Anaerotruncus colihominis</name>
    <dbReference type="NCBI Taxonomy" id="169435"/>
    <lineage>
        <taxon>Bacteria</taxon>
        <taxon>Bacillati</taxon>
        <taxon>Bacillota</taxon>
        <taxon>Clostridia</taxon>
        <taxon>Eubacteriales</taxon>
        <taxon>Oscillospiraceae</taxon>
        <taxon>Anaerotruncus</taxon>
    </lineage>
</organism>
<name>A0A1Y4MGL5_9FIRM</name>